<dbReference type="CDD" id="cd04301">
    <property type="entry name" value="NAT_SF"/>
    <property type="match status" value="1"/>
</dbReference>
<feature type="domain" description="N-acetyltransferase" evidence="3">
    <location>
        <begin position="1"/>
        <end position="167"/>
    </location>
</feature>
<sequence length="173" mass="20222">MKIVKGNVNDLDSLIDLYSSVVMHLRENAIYQWDNQYPNSYIIENDLRKGFLYGIKDDSSYIGAIVLNEEQDMEYQQINWEMKKGKILCIHRLVVHPESQGKGLGKRLLNYAEEFAHHNGYTSIRLDAYSGNPIALNLYERHGYKKRGKVYFPRRSLPFICFEKVLSTEMSSY</sequence>
<dbReference type="OrthoDB" id="9796381at2"/>
<dbReference type="STRING" id="46223.SAMN05421852_12416"/>
<keyword evidence="1 4" id="KW-0808">Transferase</keyword>
<evidence type="ECO:0000259" key="3">
    <source>
        <dbReference type="PROSITE" id="PS51186"/>
    </source>
</evidence>
<evidence type="ECO:0000256" key="2">
    <source>
        <dbReference type="ARBA" id="ARBA00023315"/>
    </source>
</evidence>
<dbReference type="PANTHER" id="PTHR43420:SF47">
    <property type="entry name" value="N-ACETYLTRANSFERASE DOMAIN-CONTAINING PROTEIN"/>
    <property type="match status" value="1"/>
</dbReference>
<proteinExistence type="predicted"/>
<reference evidence="4 5" key="1">
    <citation type="submission" date="2016-10" db="EMBL/GenBank/DDBJ databases">
        <authorList>
            <person name="de Groot N.N."/>
        </authorList>
    </citation>
    <scope>NUCLEOTIDE SEQUENCE [LARGE SCALE GENOMIC DNA]</scope>
    <source>
        <strain evidence="4 5">DSM 44778</strain>
    </source>
</reference>
<keyword evidence="5" id="KW-1185">Reference proteome</keyword>
<evidence type="ECO:0000313" key="5">
    <source>
        <dbReference type="Proteomes" id="UP000199545"/>
    </source>
</evidence>
<gene>
    <name evidence="4" type="ORF">SAMN05421852_12416</name>
</gene>
<dbReference type="Pfam" id="PF00583">
    <property type="entry name" value="Acetyltransf_1"/>
    <property type="match status" value="1"/>
</dbReference>
<dbReference type="InterPro" id="IPR016181">
    <property type="entry name" value="Acyl_CoA_acyltransferase"/>
</dbReference>
<dbReference type="InterPro" id="IPR000182">
    <property type="entry name" value="GNAT_dom"/>
</dbReference>
<organism evidence="4 5">
    <name type="scientific">Thermoflavimicrobium dichotomicum</name>
    <dbReference type="NCBI Taxonomy" id="46223"/>
    <lineage>
        <taxon>Bacteria</taxon>
        <taxon>Bacillati</taxon>
        <taxon>Bacillota</taxon>
        <taxon>Bacilli</taxon>
        <taxon>Bacillales</taxon>
        <taxon>Thermoactinomycetaceae</taxon>
        <taxon>Thermoflavimicrobium</taxon>
    </lineage>
</organism>
<dbReference type="AlphaFoldDB" id="A0A1I3UFJ9"/>
<name>A0A1I3UFJ9_9BACL</name>
<dbReference type="Proteomes" id="UP000199545">
    <property type="component" value="Unassembled WGS sequence"/>
</dbReference>
<evidence type="ECO:0000256" key="1">
    <source>
        <dbReference type="ARBA" id="ARBA00022679"/>
    </source>
</evidence>
<keyword evidence="2" id="KW-0012">Acyltransferase</keyword>
<dbReference type="SUPFAM" id="SSF55729">
    <property type="entry name" value="Acyl-CoA N-acyltransferases (Nat)"/>
    <property type="match status" value="1"/>
</dbReference>
<evidence type="ECO:0000313" key="4">
    <source>
        <dbReference type="EMBL" id="SFJ81473.1"/>
    </source>
</evidence>
<dbReference type="GO" id="GO:0016747">
    <property type="term" value="F:acyltransferase activity, transferring groups other than amino-acyl groups"/>
    <property type="evidence" value="ECO:0007669"/>
    <property type="project" value="InterPro"/>
</dbReference>
<dbReference type="EMBL" id="FORR01000024">
    <property type="protein sequence ID" value="SFJ81473.1"/>
    <property type="molecule type" value="Genomic_DNA"/>
</dbReference>
<dbReference type="RefSeq" id="WP_093231475.1">
    <property type="nucleotide sequence ID" value="NZ_FORR01000024.1"/>
</dbReference>
<dbReference type="InterPro" id="IPR050680">
    <property type="entry name" value="YpeA/RimI_acetyltransf"/>
</dbReference>
<accession>A0A1I3UFJ9</accession>
<dbReference type="PROSITE" id="PS51186">
    <property type="entry name" value="GNAT"/>
    <property type="match status" value="1"/>
</dbReference>
<dbReference type="PANTHER" id="PTHR43420">
    <property type="entry name" value="ACETYLTRANSFERASE"/>
    <property type="match status" value="1"/>
</dbReference>
<dbReference type="Gene3D" id="3.40.630.30">
    <property type="match status" value="1"/>
</dbReference>
<protein>
    <submittedName>
        <fullName evidence="4">Acetyltransferase (GNAT) family protein</fullName>
    </submittedName>
</protein>